<dbReference type="EMBL" id="UOGK01000311">
    <property type="protein sequence ID" value="VAX39970.1"/>
    <property type="molecule type" value="Genomic_DNA"/>
</dbReference>
<dbReference type="SMART" id="SM01027">
    <property type="entry name" value="Beta-Casp"/>
    <property type="match status" value="1"/>
</dbReference>
<dbReference type="AlphaFoldDB" id="A0A3B1DX35"/>
<dbReference type="GO" id="GO:0004521">
    <property type="term" value="F:RNA endonuclease activity"/>
    <property type="evidence" value="ECO:0007669"/>
    <property type="project" value="TreeGrafter"/>
</dbReference>
<dbReference type="Gene3D" id="3.60.15.10">
    <property type="entry name" value="Ribonuclease Z/Hydroxyacylglutathione hydrolase-like"/>
    <property type="match status" value="1"/>
</dbReference>
<dbReference type="PANTHER" id="PTHR11203">
    <property type="entry name" value="CLEAVAGE AND POLYADENYLATION SPECIFICITY FACTOR FAMILY MEMBER"/>
    <property type="match status" value="1"/>
</dbReference>
<evidence type="ECO:0000256" key="1">
    <source>
        <dbReference type="ARBA" id="ARBA00022801"/>
    </source>
</evidence>
<dbReference type="GO" id="GO:0016787">
    <property type="term" value="F:hydrolase activity"/>
    <property type="evidence" value="ECO:0007669"/>
    <property type="project" value="UniProtKB-KW"/>
</dbReference>
<dbReference type="SUPFAM" id="SSF56281">
    <property type="entry name" value="Metallo-hydrolase/oxidoreductase"/>
    <property type="match status" value="1"/>
</dbReference>
<gene>
    <name evidence="3" type="ORF">MNBD_PLANCTO03-510</name>
</gene>
<feature type="domain" description="Beta-Casp" evidence="2">
    <location>
        <begin position="153"/>
        <end position="278"/>
    </location>
</feature>
<evidence type="ECO:0000259" key="2">
    <source>
        <dbReference type="SMART" id="SM01027"/>
    </source>
</evidence>
<dbReference type="Gene3D" id="3.40.50.10890">
    <property type="match status" value="1"/>
</dbReference>
<dbReference type="InterPro" id="IPR036866">
    <property type="entry name" value="RibonucZ/Hydroxyglut_hydro"/>
</dbReference>
<dbReference type="PANTHER" id="PTHR11203:SF37">
    <property type="entry name" value="INTEGRATOR COMPLEX SUBUNIT 11"/>
    <property type="match status" value="1"/>
</dbReference>
<evidence type="ECO:0000313" key="3">
    <source>
        <dbReference type="EMBL" id="VAX39970.1"/>
    </source>
</evidence>
<proteinExistence type="predicted"/>
<dbReference type="InterPro" id="IPR022712">
    <property type="entry name" value="Beta_Casp"/>
</dbReference>
<dbReference type="Pfam" id="PF07521">
    <property type="entry name" value="RMMBL"/>
    <property type="match status" value="1"/>
</dbReference>
<dbReference type="Pfam" id="PF10996">
    <property type="entry name" value="Beta-Casp"/>
    <property type="match status" value="1"/>
</dbReference>
<accession>A0A3B1DX35</accession>
<reference evidence="3" key="1">
    <citation type="submission" date="2018-06" db="EMBL/GenBank/DDBJ databases">
        <authorList>
            <person name="Zhirakovskaya E."/>
        </authorList>
    </citation>
    <scope>NUCLEOTIDE SEQUENCE</scope>
</reference>
<keyword evidence="1" id="KW-0378">Hydrolase</keyword>
<dbReference type="InterPro" id="IPR050698">
    <property type="entry name" value="MBL"/>
</dbReference>
<organism evidence="3">
    <name type="scientific">hydrothermal vent metagenome</name>
    <dbReference type="NCBI Taxonomy" id="652676"/>
    <lineage>
        <taxon>unclassified sequences</taxon>
        <taxon>metagenomes</taxon>
        <taxon>ecological metagenomes</taxon>
    </lineage>
</organism>
<sequence>SDATRLNKRRQQKGRKPARPLYDIDDVVRTMDQFVSTPYGRPIKIAPGVTITYHDAGHILGSAWVEMVVVDDGPDGRETKTIVFSGDIGPYDAPLLRDPAPPPACDVLILESTYGDRDHKPLDASIEELTQILNEARTPKGKVLIPSFAVGRTQQLAYFIGGMERAGTLKNPRVFIDSPMAIKATTLYRRYRDLFDDEAWAIINAGDTCLHFDGLHYSRTPDESRSLNQMGDGVVVISASGMCTGGRILHHLRHGLPREETHVVFVGYQGRGSLGRKIVEGNERVRVMGQMVDVKATVHTLGGFSAHAGQSDLVQWATPALESKPRLILNHGEDRQRGILAELLRERFGVEAVLPGYKEGVEV</sequence>
<dbReference type="InterPro" id="IPR011108">
    <property type="entry name" value="RMMBL"/>
</dbReference>
<feature type="non-terminal residue" evidence="3">
    <location>
        <position position="1"/>
    </location>
</feature>
<name>A0A3B1DX35_9ZZZZ</name>
<protein>
    <submittedName>
        <fullName evidence="3">Metallo-beta-lactamase family protein, RNA-specific</fullName>
    </submittedName>
</protein>